<feature type="transmembrane region" description="Helical" evidence="1">
    <location>
        <begin position="121"/>
        <end position="141"/>
    </location>
</feature>
<reference evidence="2 3" key="1">
    <citation type="journal article" date="2024" name="J Genomics">
        <title>Draft genome sequencing and assembly of Favolaschia claudopus CIRM-BRFM 2984 isolated from oak limbs.</title>
        <authorList>
            <person name="Navarro D."/>
            <person name="Drula E."/>
            <person name="Chaduli D."/>
            <person name="Cazenave R."/>
            <person name="Ahrendt S."/>
            <person name="Wang J."/>
            <person name="Lipzen A."/>
            <person name="Daum C."/>
            <person name="Barry K."/>
            <person name="Grigoriev I.V."/>
            <person name="Favel A."/>
            <person name="Rosso M.N."/>
            <person name="Martin F."/>
        </authorList>
    </citation>
    <scope>NUCLEOTIDE SEQUENCE [LARGE SCALE GENOMIC DNA]</scope>
    <source>
        <strain evidence="2 3">CIRM-BRFM 2984</strain>
    </source>
</reference>
<keyword evidence="1" id="KW-1133">Transmembrane helix</keyword>
<proteinExistence type="predicted"/>
<evidence type="ECO:0000313" key="3">
    <source>
        <dbReference type="Proteomes" id="UP001362999"/>
    </source>
</evidence>
<feature type="transmembrane region" description="Helical" evidence="1">
    <location>
        <begin position="87"/>
        <end position="109"/>
    </location>
</feature>
<evidence type="ECO:0000256" key="1">
    <source>
        <dbReference type="SAM" id="Phobius"/>
    </source>
</evidence>
<gene>
    <name evidence="2" type="ORF">R3P38DRAFT_3265371</name>
</gene>
<organism evidence="2 3">
    <name type="scientific">Favolaschia claudopus</name>
    <dbReference type="NCBI Taxonomy" id="2862362"/>
    <lineage>
        <taxon>Eukaryota</taxon>
        <taxon>Fungi</taxon>
        <taxon>Dikarya</taxon>
        <taxon>Basidiomycota</taxon>
        <taxon>Agaricomycotina</taxon>
        <taxon>Agaricomycetes</taxon>
        <taxon>Agaricomycetidae</taxon>
        <taxon>Agaricales</taxon>
        <taxon>Marasmiineae</taxon>
        <taxon>Mycenaceae</taxon>
        <taxon>Favolaschia</taxon>
    </lineage>
</organism>
<name>A0AAW0C271_9AGAR</name>
<accession>A0AAW0C271</accession>
<keyword evidence="1" id="KW-0812">Transmembrane</keyword>
<comment type="caution">
    <text evidence="2">The sequence shown here is derived from an EMBL/GenBank/DDBJ whole genome shotgun (WGS) entry which is preliminary data.</text>
</comment>
<keyword evidence="1" id="KW-0472">Membrane</keyword>
<dbReference type="AlphaFoldDB" id="A0AAW0C271"/>
<dbReference type="Proteomes" id="UP001362999">
    <property type="component" value="Unassembled WGS sequence"/>
</dbReference>
<protein>
    <submittedName>
        <fullName evidence="2">Uncharacterized protein</fullName>
    </submittedName>
</protein>
<keyword evidence="3" id="KW-1185">Reference proteome</keyword>
<sequence>MYSSPIVGPAPRHTLPILHPVCLPSLPHSPHDSPDTLLAVSSQRSRHTMYQIHRLRLPGHRLIELFLPSLPFLPLFLPYPLRALPHSLRLLCVFPGIPSLLCIVLILSLRFPPRTRHSTTLFLFLSLSLSLLFLSPFIHTISSFE</sequence>
<evidence type="ECO:0000313" key="2">
    <source>
        <dbReference type="EMBL" id="KAK7033462.1"/>
    </source>
</evidence>
<dbReference type="EMBL" id="JAWWNJ010000023">
    <property type="protein sequence ID" value="KAK7033462.1"/>
    <property type="molecule type" value="Genomic_DNA"/>
</dbReference>